<keyword evidence="2" id="KW-1185">Reference proteome</keyword>
<gene>
    <name evidence="1" type="ORF">GRI47_12660</name>
</gene>
<dbReference type="Proteomes" id="UP000430272">
    <property type="component" value="Unassembled WGS sequence"/>
</dbReference>
<organism evidence="1 2">
    <name type="scientific">Qipengyuania pelagi</name>
    <dbReference type="NCBI Taxonomy" id="994320"/>
    <lineage>
        <taxon>Bacteria</taxon>
        <taxon>Pseudomonadati</taxon>
        <taxon>Pseudomonadota</taxon>
        <taxon>Alphaproteobacteria</taxon>
        <taxon>Sphingomonadales</taxon>
        <taxon>Erythrobacteraceae</taxon>
        <taxon>Qipengyuania</taxon>
    </lineage>
</organism>
<reference evidence="1 2" key="1">
    <citation type="submission" date="2019-12" db="EMBL/GenBank/DDBJ databases">
        <title>Genomic-based taxomic classification of the family Erythrobacteraceae.</title>
        <authorList>
            <person name="Xu L."/>
        </authorList>
    </citation>
    <scope>NUCLEOTIDE SEQUENCE [LARGE SCALE GENOMIC DNA]</scope>
    <source>
        <strain evidence="1 2">JCM 17468</strain>
    </source>
</reference>
<sequence>MRFFTHDWSTLDDVETDKISSEHLRVVKLASDQCGIPLVKFVREFDLRGALVDRLLVQSGEAELKLDLIAGDNLHGYFVLSLAYASSSFRYFGEDLGTALDFRSTRIRFVEFDLGNNGELQHRFLLWPKSRCEIDIQFAGLEWAKAHLPHRAYQNLEDVLQLSEPLSTATE</sequence>
<proteinExistence type="predicted"/>
<dbReference type="EMBL" id="WTYD01000002">
    <property type="protein sequence ID" value="MXO54851.1"/>
    <property type="molecule type" value="Genomic_DNA"/>
</dbReference>
<accession>A0A844YAD3</accession>
<evidence type="ECO:0000313" key="1">
    <source>
        <dbReference type="EMBL" id="MXO54851.1"/>
    </source>
</evidence>
<evidence type="ECO:0000313" key="2">
    <source>
        <dbReference type="Proteomes" id="UP000430272"/>
    </source>
</evidence>
<dbReference type="RefSeq" id="WP_156323767.1">
    <property type="nucleotide sequence ID" value="NZ_BAABDV010000001.1"/>
</dbReference>
<protein>
    <submittedName>
        <fullName evidence="1">Uncharacterized protein</fullName>
    </submittedName>
</protein>
<comment type="caution">
    <text evidence="1">The sequence shown here is derived from an EMBL/GenBank/DDBJ whole genome shotgun (WGS) entry which is preliminary data.</text>
</comment>
<name>A0A844YAD3_9SPHN</name>
<dbReference type="AlphaFoldDB" id="A0A844YAD3"/>